<evidence type="ECO:0000313" key="3">
    <source>
        <dbReference type="Proteomes" id="UP000002630"/>
    </source>
</evidence>
<feature type="region of interest" description="Disordered" evidence="1">
    <location>
        <begin position="222"/>
        <end position="252"/>
    </location>
</feature>
<dbReference type="InParanoid" id="D8LFG2"/>
<dbReference type="STRING" id="2880.D8LFG2"/>
<dbReference type="AlphaFoldDB" id="D8LFG2"/>
<keyword evidence="3" id="KW-1185">Reference proteome</keyword>
<evidence type="ECO:0000256" key="1">
    <source>
        <dbReference type="SAM" id="MobiDB-lite"/>
    </source>
</evidence>
<protein>
    <submittedName>
        <fullName evidence="2">Uncharacterized protein</fullName>
    </submittedName>
</protein>
<dbReference type="Proteomes" id="UP000002630">
    <property type="component" value="Unassembled WGS sequence"/>
</dbReference>
<feature type="compositionally biased region" description="Basic residues" evidence="1">
    <location>
        <begin position="233"/>
        <end position="243"/>
    </location>
</feature>
<evidence type="ECO:0000313" key="2">
    <source>
        <dbReference type="EMBL" id="CBN79882.1"/>
    </source>
</evidence>
<sequence length="252" mass="27603">MSSSRPPELSAATNTPREALCEMGATVGPVDTAKFALDLEGLWTKFNSLDPEAMLAASGGAVSDTSSSTRLDEKAEQEATGFLLDLVSVSRDNGLKLPREFGLLIKQQLYFDRYTKILAPTLDPLRDSRMQMKMKDQEGGVASGEDVLVLETEKGAGKSDTEEGETKRLADVGEIEDETNVEIDDDGRDEEDEQAQKRAAQDVGNEFDGAGEMVGCVVDARVESAGGSETKQNKKRKKKRKKDRQKDRRPLR</sequence>
<feature type="region of interest" description="Disordered" evidence="1">
    <location>
        <begin position="153"/>
        <end position="209"/>
    </location>
</feature>
<name>D8LFG2_ECTSI</name>
<reference evidence="2 3" key="1">
    <citation type="journal article" date="2010" name="Nature">
        <title>The Ectocarpus genome and the independent evolution of multicellularity in brown algae.</title>
        <authorList>
            <person name="Cock J.M."/>
            <person name="Sterck L."/>
            <person name="Rouze P."/>
            <person name="Scornet D."/>
            <person name="Allen A.E."/>
            <person name="Amoutzias G."/>
            <person name="Anthouard V."/>
            <person name="Artiguenave F."/>
            <person name="Aury J.M."/>
            <person name="Badger J.H."/>
            <person name="Beszteri B."/>
            <person name="Billiau K."/>
            <person name="Bonnet E."/>
            <person name="Bothwell J.H."/>
            <person name="Bowler C."/>
            <person name="Boyen C."/>
            <person name="Brownlee C."/>
            <person name="Carrano C.J."/>
            <person name="Charrier B."/>
            <person name="Cho G.Y."/>
            <person name="Coelho S.M."/>
            <person name="Collen J."/>
            <person name="Corre E."/>
            <person name="Da Silva C."/>
            <person name="Delage L."/>
            <person name="Delaroque N."/>
            <person name="Dittami S.M."/>
            <person name="Doulbeau S."/>
            <person name="Elias M."/>
            <person name="Farnham G."/>
            <person name="Gachon C.M."/>
            <person name="Gschloessl B."/>
            <person name="Heesch S."/>
            <person name="Jabbari K."/>
            <person name="Jubin C."/>
            <person name="Kawai H."/>
            <person name="Kimura K."/>
            <person name="Kloareg B."/>
            <person name="Kupper F.C."/>
            <person name="Lang D."/>
            <person name="Le Bail A."/>
            <person name="Leblanc C."/>
            <person name="Lerouge P."/>
            <person name="Lohr M."/>
            <person name="Lopez P.J."/>
            <person name="Martens C."/>
            <person name="Maumus F."/>
            <person name="Michel G."/>
            <person name="Miranda-Saavedra D."/>
            <person name="Morales J."/>
            <person name="Moreau H."/>
            <person name="Motomura T."/>
            <person name="Nagasato C."/>
            <person name="Napoli C.A."/>
            <person name="Nelson D.R."/>
            <person name="Nyvall-Collen P."/>
            <person name="Peters A.F."/>
            <person name="Pommier C."/>
            <person name="Potin P."/>
            <person name="Poulain J."/>
            <person name="Quesneville H."/>
            <person name="Read B."/>
            <person name="Rensing S.A."/>
            <person name="Ritter A."/>
            <person name="Rousvoal S."/>
            <person name="Samanta M."/>
            <person name="Samson G."/>
            <person name="Schroeder D.C."/>
            <person name="Segurens B."/>
            <person name="Strittmatter M."/>
            <person name="Tonon T."/>
            <person name="Tregear J.W."/>
            <person name="Valentin K."/>
            <person name="von Dassow P."/>
            <person name="Yamagishi T."/>
            <person name="Van de Peer Y."/>
            <person name="Wincker P."/>
        </authorList>
    </citation>
    <scope>NUCLEOTIDE SEQUENCE [LARGE SCALE GENOMIC DNA]</scope>
    <source>
        <strain evidence="3">Ec32 / CCAP1310/4</strain>
    </source>
</reference>
<proteinExistence type="predicted"/>
<dbReference type="eggNOG" id="KOG1235">
    <property type="taxonomic scope" value="Eukaryota"/>
</dbReference>
<organism evidence="2 3">
    <name type="scientific">Ectocarpus siliculosus</name>
    <name type="common">Brown alga</name>
    <name type="synonym">Conferva siliculosa</name>
    <dbReference type="NCBI Taxonomy" id="2880"/>
    <lineage>
        <taxon>Eukaryota</taxon>
        <taxon>Sar</taxon>
        <taxon>Stramenopiles</taxon>
        <taxon>Ochrophyta</taxon>
        <taxon>PX clade</taxon>
        <taxon>Phaeophyceae</taxon>
        <taxon>Ectocarpales</taxon>
        <taxon>Ectocarpaceae</taxon>
        <taxon>Ectocarpus</taxon>
    </lineage>
</organism>
<dbReference type="OrthoDB" id="427480at2759"/>
<feature type="compositionally biased region" description="Basic and acidic residues" evidence="1">
    <location>
        <begin position="153"/>
        <end position="171"/>
    </location>
</feature>
<accession>D8LFG2</accession>
<gene>
    <name evidence="2" type="ORF">Esi_0015_0014</name>
</gene>
<dbReference type="EMBL" id="FN649760">
    <property type="protein sequence ID" value="CBN79882.1"/>
    <property type="molecule type" value="Genomic_DNA"/>
</dbReference>
<feature type="compositionally biased region" description="Acidic residues" evidence="1">
    <location>
        <begin position="173"/>
        <end position="193"/>
    </location>
</feature>